<dbReference type="EMBL" id="SJPR01000015">
    <property type="protein sequence ID" value="TWT91788.1"/>
    <property type="molecule type" value="Genomic_DNA"/>
</dbReference>
<keyword evidence="2" id="KW-1185">Reference proteome</keyword>
<accession>A0A5C5ZXR3</accession>
<reference evidence="1 2" key="1">
    <citation type="submission" date="2019-02" db="EMBL/GenBank/DDBJ databases">
        <title>Deep-cultivation of Planctomycetes and their phenomic and genomic characterization uncovers novel biology.</title>
        <authorList>
            <person name="Wiegand S."/>
            <person name="Jogler M."/>
            <person name="Boedeker C."/>
            <person name="Pinto D."/>
            <person name="Vollmers J."/>
            <person name="Rivas-Marin E."/>
            <person name="Kohn T."/>
            <person name="Peeters S.H."/>
            <person name="Heuer A."/>
            <person name="Rast P."/>
            <person name="Oberbeckmann S."/>
            <person name="Bunk B."/>
            <person name="Jeske O."/>
            <person name="Meyerdierks A."/>
            <person name="Storesund J.E."/>
            <person name="Kallscheuer N."/>
            <person name="Luecker S."/>
            <person name="Lage O.M."/>
            <person name="Pohl T."/>
            <person name="Merkel B.J."/>
            <person name="Hornburger P."/>
            <person name="Mueller R.-W."/>
            <person name="Bruemmer F."/>
            <person name="Labrenz M."/>
            <person name="Spormann A.M."/>
            <person name="Op Den Camp H."/>
            <person name="Overmann J."/>
            <person name="Amann R."/>
            <person name="Jetten M.S.M."/>
            <person name="Mascher T."/>
            <person name="Medema M.H."/>
            <person name="Devos D.P."/>
            <person name="Kaster A.-K."/>
            <person name="Ovreas L."/>
            <person name="Rohde M."/>
            <person name="Galperin M.Y."/>
            <person name="Jogler C."/>
        </authorList>
    </citation>
    <scope>NUCLEOTIDE SEQUENCE [LARGE SCALE GENOMIC DNA]</scope>
    <source>
        <strain evidence="1 2">Pla108</strain>
    </source>
</reference>
<evidence type="ECO:0000313" key="2">
    <source>
        <dbReference type="Proteomes" id="UP000317421"/>
    </source>
</evidence>
<organism evidence="1 2">
    <name type="scientific">Botrimarina colliarenosi</name>
    <dbReference type="NCBI Taxonomy" id="2528001"/>
    <lineage>
        <taxon>Bacteria</taxon>
        <taxon>Pseudomonadati</taxon>
        <taxon>Planctomycetota</taxon>
        <taxon>Planctomycetia</taxon>
        <taxon>Pirellulales</taxon>
        <taxon>Lacipirellulaceae</taxon>
        <taxon>Botrimarina</taxon>
    </lineage>
</organism>
<comment type="caution">
    <text evidence="1">The sequence shown here is derived from an EMBL/GenBank/DDBJ whole genome shotgun (WGS) entry which is preliminary data.</text>
</comment>
<proteinExistence type="predicted"/>
<sequence length="206" mass="22165">MCFRKSDAALTTAGCPSGRPAVDSSKTTYSSTISASRCFKQNASLVAWLAKHEKMMAARAQPQRSHALNELSARRSSLPFTSPRRLLKSELSHGRKQTRNDSIKDRMTEMASDMLPLVLAILISEVKRSFSVVVCLKASERSPSISSGTPAVIASTASPSRLTASLGSKRLPSIVLSLAEAKRKMVLATLTVRSNTLFKAAGIELA</sequence>
<gene>
    <name evidence="1" type="ORF">Pla108_41980</name>
</gene>
<evidence type="ECO:0000313" key="1">
    <source>
        <dbReference type="EMBL" id="TWT91788.1"/>
    </source>
</evidence>
<dbReference type="AlphaFoldDB" id="A0A5C5ZXR3"/>
<dbReference type="Proteomes" id="UP000317421">
    <property type="component" value="Unassembled WGS sequence"/>
</dbReference>
<protein>
    <submittedName>
        <fullName evidence="1">Uncharacterized protein</fullName>
    </submittedName>
</protein>
<name>A0A5C5ZXR3_9BACT</name>